<dbReference type="EMBL" id="LGRX02005497">
    <property type="protein sequence ID" value="KAK3278363.1"/>
    <property type="molecule type" value="Genomic_DNA"/>
</dbReference>
<gene>
    <name evidence="2" type="ORF">CYMTET_13692</name>
</gene>
<sequence length="407" mass="45491">MDLEAVDKTVEAFLRGLTRKVVCLYFDKQAVVATQSHFMSHNPDVWWDPYCEGVNALAYSWRGRGALDQPAVGTAGEVAHKLRATGARLWRHTGLANPGSGSWSQSRTSAWYLSASRAVDREWRLLTEQQARPNAAQPAAEVMAPDEAPVYERNLAQWDRWRDTLGESQDMELAVRMQAEALRESCGSARTQEQEQHDLGAGEARARAGGRGRRDGLAKEKGRNHEALQRRLAIPWWGVEAAAVAPGALDKGVMLQKVYFLGGWSYLSLAAQAHIEFTAVPDWVMRSFFGWLAPMSVCVCVSLDRLLWHPVAIEDRLLTHAGNQRIQHTLRDTYPDSPELASEEWDPLSLTEPPEPLCIRTPAHCCLVPEAGSSLPLCVYLSLYRLLWHPVAAEDRLHYVPTPGIKR</sequence>
<proteinExistence type="predicted"/>
<dbReference type="Proteomes" id="UP001190700">
    <property type="component" value="Unassembled WGS sequence"/>
</dbReference>
<keyword evidence="3" id="KW-1185">Reference proteome</keyword>
<comment type="caution">
    <text evidence="2">The sequence shown here is derived from an EMBL/GenBank/DDBJ whole genome shotgun (WGS) entry which is preliminary data.</text>
</comment>
<protein>
    <submittedName>
        <fullName evidence="2">Uncharacterized protein</fullName>
    </submittedName>
</protein>
<name>A0AAE0GI34_9CHLO</name>
<evidence type="ECO:0000256" key="1">
    <source>
        <dbReference type="SAM" id="MobiDB-lite"/>
    </source>
</evidence>
<feature type="compositionally biased region" description="Basic and acidic residues" evidence="1">
    <location>
        <begin position="192"/>
        <end position="224"/>
    </location>
</feature>
<evidence type="ECO:0000313" key="3">
    <source>
        <dbReference type="Proteomes" id="UP001190700"/>
    </source>
</evidence>
<evidence type="ECO:0000313" key="2">
    <source>
        <dbReference type="EMBL" id="KAK3278363.1"/>
    </source>
</evidence>
<feature type="region of interest" description="Disordered" evidence="1">
    <location>
        <begin position="187"/>
        <end position="224"/>
    </location>
</feature>
<accession>A0AAE0GI34</accession>
<dbReference type="AlphaFoldDB" id="A0AAE0GI34"/>
<organism evidence="2 3">
    <name type="scientific">Cymbomonas tetramitiformis</name>
    <dbReference type="NCBI Taxonomy" id="36881"/>
    <lineage>
        <taxon>Eukaryota</taxon>
        <taxon>Viridiplantae</taxon>
        <taxon>Chlorophyta</taxon>
        <taxon>Pyramimonadophyceae</taxon>
        <taxon>Pyramimonadales</taxon>
        <taxon>Pyramimonadaceae</taxon>
        <taxon>Cymbomonas</taxon>
    </lineage>
</organism>
<reference evidence="2 3" key="1">
    <citation type="journal article" date="2015" name="Genome Biol. Evol.">
        <title>Comparative Genomics of a Bacterivorous Green Alga Reveals Evolutionary Causalities and Consequences of Phago-Mixotrophic Mode of Nutrition.</title>
        <authorList>
            <person name="Burns J.A."/>
            <person name="Paasch A."/>
            <person name="Narechania A."/>
            <person name="Kim E."/>
        </authorList>
    </citation>
    <scope>NUCLEOTIDE SEQUENCE [LARGE SCALE GENOMIC DNA]</scope>
    <source>
        <strain evidence="2 3">PLY_AMNH</strain>
    </source>
</reference>